<feature type="domain" description="ARID" evidence="5">
    <location>
        <begin position="148"/>
        <end position="275"/>
    </location>
</feature>
<dbReference type="PANTHER" id="PTHR13964:SF27">
    <property type="entry name" value="HAT-TRICK, ISOFORM D"/>
    <property type="match status" value="1"/>
</dbReference>
<keyword evidence="1" id="KW-0805">Transcription regulation</keyword>
<dbReference type="Proteomes" id="UP001556367">
    <property type="component" value="Unassembled WGS sequence"/>
</dbReference>
<feature type="region of interest" description="Disordered" evidence="4">
    <location>
        <begin position="391"/>
        <end position="454"/>
    </location>
</feature>
<protein>
    <recommendedName>
        <fullName evidence="5">ARID domain-containing protein</fullName>
    </recommendedName>
</protein>
<evidence type="ECO:0000313" key="7">
    <source>
        <dbReference type="Proteomes" id="UP001556367"/>
    </source>
</evidence>
<evidence type="ECO:0000313" key="6">
    <source>
        <dbReference type="EMBL" id="KAL0950998.1"/>
    </source>
</evidence>
<feature type="compositionally biased region" description="Polar residues" evidence="4">
    <location>
        <begin position="349"/>
        <end position="365"/>
    </location>
</feature>
<feature type="region of interest" description="Disordered" evidence="4">
    <location>
        <begin position="280"/>
        <end position="374"/>
    </location>
</feature>
<evidence type="ECO:0000256" key="4">
    <source>
        <dbReference type="SAM" id="MobiDB-lite"/>
    </source>
</evidence>
<dbReference type="PANTHER" id="PTHR13964">
    <property type="entry name" value="RBP-RELATED"/>
    <property type="match status" value="1"/>
</dbReference>
<feature type="compositionally biased region" description="Basic and acidic residues" evidence="4">
    <location>
        <begin position="393"/>
        <end position="404"/>
    </location>
</feature>
<feature type="compositionally biased region" description="Low complexity" evidence="4">
    <location>
        <begin position="333"/>
        <end position="348"/>
    </location>
</feature>
<proteinExistence type="predicted"/>
<dbReference type="SUPFAM" id="SSF46774">
    <property type="entry name" value="ARID-like"/>
    <property type="match status" value="1"/>
</dbReference>
<dbReference type="InterPro" id="IPR051232">
    <property type="entry name" value="ARID/SWI1_ChromRemod"/>
</dbReference>
<gene>
    <name evidence="6" type="ORF">HGRIS_007743</name>
</gene>
<dbReference type="PROSITE" id="PS51011">
    <property type="entry name" value="ARID"/>
    <property type="match status" value="1"/>
</dbReference>
<dbReference type="InterPro" id="IPR001606">
    <property type="entry name" value="ARID_dom"/>
</dbReference>
<feature type="region of interest" description="Disordered" evidence="4">
    <location>
        <begin position="1"/>
        <end position="20"/>
    </location>
</feature>
<accession>A0ABR3J674</accession>
<dbReference type="Pfam" id="PF01388">
    <property type="entry name" value="ARID"/>
    <property type="match status" value="1"/>
</dbReference>
<keyword evidence="3" id="KW-0539">Nucleus</keyword>
<dbReference type="SMART" id="SM01014">
    <property type="entry name" value="ARID"/>
    <property type="match status" value="1"/>
</dbReference>
<evidence type="ECO:0000256" key="1">
    <source>
        <dbReference type="ARBA" id="ARBA00023015"/>
    </source>
</evidence>
<evidence type="ECO:0000256" key="2">
    <source>
        <dbReference type="ARBA" id="ARBA00023163"/>
    </source>
</evidence>
<reference evidence="7" key="1">
    <citation type="submission" date="2024-06" db="EMBL/GenBank/DDBJ databases">
        <title>Multi-omics analyses provide insights into the biosynthesis of the anticancer antibiotic pleurotin in Hohenbuehelia grisea.</title>
        <authorList>
            <person name="Weaver J.A."/>
            <person name="Alberti F."/>
        </authorList>
    </citation>
    <scope>NUCLEOTIDE SEQUENCE [LARGE SCALE GENOMIC DNA]</scope>
    <source>
        <strain evidence="7">T-177</strain>
    </source>
</reference>
<keyword evidence="7" id="KW-1185">Reference proteome</keyword>
<organism evidence="6 7">
    <name type="scientific">Hohenbuehelia grisea</name>
    <dbReference type="NCBI Taxonomy" id="104357"/>
    <lineage>
        <taxon>Eukaryota</taxon>
        <taxon>Fungi</taxon>
        <taxon>Dikarya</taxon>
        <taxon>Basidiomycota</taxon>
        <taxon>Agaricomycotina</taxon>
        <taxon>Agaricomycetes</taxon>
        <taxon>Agaricomycetidae</taxon>
        <taxon>Agaricales</taxon>
        <taxon>Pleurotineae</taxon>
        <taxon>Pleurotaceae</taxon>
        <taxon>Hohenbuehelia</taxon>
    </lineage>
</organism>
<dbReference type="EMBL" id="JASNQZ010000011">
    <property type="protein sequence ID" value="KAL0950998.1"/>
    <property type="molecule type" value="Genomic_DNA"/>
</dbReference>
<name>A0ABR3J674_9AGAR</name>
<keyword evidence="2" id="KW-0804">Transcription</keyword>
<evidence type="ECO:0000256" key="3">
    <source>
        <dbReference type="ARBA" id="ARBA00023242"/>
    </source>
</evidence>
<dbReference type="InterPro" id="IPR036431">
    <property type="entry name" value="ARID_dom_sf"/>
</dbReference>
<dbReference type="Gene3D" id="1.10.150.60">
    <property type="entry name" value="ARID DNA-binding domain"/>
    <property type="match status" value="1"/>
</dbReference>
<sequence length="961" mass="104797">MLPQNGAQQRQLQLAQQPSFSGQNIGSFMPSNNNFEPSPYFNLDPSQAAKQMAALSAANQARIANGRSTVQPASLPGGTSSASYLGGIASINNPTGPSSLDAFNNAQTNMHMPNNHALTSIPNPAVNQSFLDSPTAGMAQPNPPQRSNQAKRQFLYGLAGVMAKRGTPLPPALTAAQTTPAFDPLTSPFKSIEIADVGVFRIAGKDVDMMKLWTLVVQAGGGANVNNNNGWTMLLPHFELPEHIPQPQGNGSTSVAAMLAQYYTVLLYPFEDAYKKNIQDQQRKAARQMGVQNPQHMSPMHPNNAMSPRPNPPNMMGVMGQGGPQQSAANGRPQVPQSPQTPLPSSTQFLRTPTQGTPQGMSASLSGELGGMTNQTVVPDVNVLDQDAQGLKRKLEPDEGENKRARLKTAGSEPPESSSTALMPGDRKSLNTPAAGAANSSQPTMMPRPRTQPSRRKIEYVPMAREVDTYGGRDLQILQDEMMKMPLRRWRPIESWGIIDIEALTMSIRSGLPTEVSYALTTLLNLAEGPVPTPANSQAPGPQPSHPPFSLAHCPDLTDELLDLVENTAFEGIPDTSNAEFHVHSHREIVESYMDAETELFAGLRVRQGTRDPKHGPQPRPGHTIMTVTALFRSLAGNQERVIAPDNPEFLARHERFLDVMLRLCMVERAPDGMLRASSPVLSLADVVRIRKDLLYTLFHLALMIQLPSPTSPSESTLRMANRLFQVVAAYFVDPNDALTPSAIAAQTPDIDPLSSKPSFIANVALDVFTKMCLYDTNRQIFANAIPHAGIWQMMDALAHRLPVATFDFTLMTQHVDHADSWQSFIERVIMTMYSLAFLSPPELKKKLKSDTTLRLPNLIFKLVQRLIITHHTFQIPARRAVEMLKVLDDGQDLFDTSESTVPTMSFGMGYGEAGESASERGTGALAGVRSTAWELMLGCRDVDPLLFSELDLLSRVELAA</sequence>
<feature type="compositionally biased region" description="Low complexity" evidence="4">
    <location>
        <begin position="7"/>
        <end position="17"/>
    </location>
</feature>
<evidence type="ECO:0000259" key="5">
    <source>
        <dbReference type="PROSITE" id="PS51011"/>
    </source>
</evidence>
<comment type="caution">
    <text evidence="6">The sequence shown here is derived from an EMBL/GenBank/DDBJ whole genome shotgun (WGS) entry which is preliminary data.</text>
</comment>